<keyword evidence="3" id="KW-0281">Fimbrium</keyword>
<evidence type="ECO:0000256" key="1">
    <source>
        <dbReference type="ARBA" id="ARBA00004561"/>
    </source>
</evidence>
<dbReference type="PANTHER" id="PTHR33420:SF31">
    <property type="entry name" value="TYPE 1 FIMBRIN D-MANNOSE SPECIFIC ADHESIN"/>
    <property type="match status" value="1"/>
</dbReference>
<comment type="subcellular location">
    <subcellularLocation>
        <location evidence="1">Fimbrium</location>
    </subcellularLocation>
</comment>
<evidence type="ECO:0000256" key="2">
    <source>
        <dbReference type="ARBA" id="ARBA00022729"/>
    </source>
</evidence>
<proteinExistence type="predicted"/>
<organism evidence="5 6">
    <name type="scientific">Rahnella ecdela</name>
    <dbReference type="NCBI Taxonomy" id="2816250"/>
    <lineage>
        <taxon>Bacteria</taxon>
        <taxon>Pseudomonadati</taxon>
        <taxon>Pseudomonadota</taxon>
        <taxon>Gammaproteobacteria</taxon>
        <taxon>Enterobacterales</taxon>
        <taxon>Yersiniaceae</taxon>
        <taxon>Rahnella</taxon>
    </lineage>
</organism>
<dbReference type="InterPro" id="IPR050263">
    <property type="entry name" value="Bact_Fimbrial_Adh_Pro"/>
</dbReference>
<dbReference type="RefSeq" id="WP_217150492.1">
    <property type="nucleotide sequence ID" value="NZ_JAFMOY010000131.1"/>
</dbReference>
<name>A0ABS6LJJ9_9GAMM</name>
<comment type="caution">
    <text evidence="5">The sequence shown here is derived from an EMBL/GenBank/DDBJ whole genome shotgun (WGS) entry which is preliminary data.</text>
</comment>
<accession>A0ABS6LJJ9</accession>
<evidence type="ECO:0000313" key="6">
    <source>
        <dbReference type="Proteomes" id="UP000739284"/>
    </source>
</evidence>
<dbReference type="Pfam" id="PF00419">
    <property type="entry name" value="Fimbrial"/>
    <property type="match status" value="1"/>
</dbReference>
<evidence type="ECO:0000256" key="3">
    <source>
        <dbReference type="ARBA" id="ARBA00023263"/>
    </source>
</evidence>
<sequence>MGIKVKTINGYVSVPFGPIHNKVNSSSTNYSCNEDIPLNSGGKNTGGQIEVSVRLKRSVVGQSVINNVLIASTYWTVGDTGGSSHGTMATTNTYLNGTITVPQNCVINAGTQVVVELGNIYSSDFKVAGEKPANYTPKTFSIPVECNDMSATANLTLRLQGTPSEQIPDALQSDNKDVGVVVTDESDNPLIPNNATSVIPFNLDDSFRSNIILHAFPVGTTGTPPQEGVFTTLAYLRVDFS</sequence>
<keyword evidence="2" id="KW-0732">Signal</keyword>
<dbReference type="PANTHER" id="PTHR33420">
    <property type="entry name" value="FIMBRIAL SUBUNIT ELFA-RELATED"/>
    <property type="match status" value="1"/>
</dbReference>
<reference evidence="5 6" key="1">
    <citation type="submission" date="2021-03" db="EMBL/GenBank/DDBJ databases">
        <title>Five novel Rahnella species.</title>
        <authorList>
            <person name="Brady C."/>
            <person name="Asselin J."/>
            <person name="Beer S."/>
            <person name="Bruberg M.B."/>
            <person name="Crampton B."/>
            <person name="Venter S."/>
            <person name="Arnold D."/>
            <person name="Denman S."/>
        </authorList>
    </citation>
    <scope>NUCLEOTIDE SEQUENCE [LARGE SCALE GENOMIC DNA]</scope>
    <source>
        <strain evidence="5 6">FRB 231</strain>
    </source>
</reference>
<protein>
    <submittedName>
        <fullName evidence="5">Fimbrial protein</fullName>
    </submittedName>
</protein>
<evidence type="ECO:0000313" key="5">
    <source>
        <dbReference type="EMBL" id="MBU9847089.1"/>
    </source>
</evidence>
<dbReference type="Proteomes" id="UP000739284">
    <property type="component" value="Unassembled WGS sequence"/>
</dbReference>
<dbReference type="InterPro" id="IPR000259">
    <property type="entry name" value="Adhesion_dom_fimbrial"/>
</dbReference>
<gene>
    <name evidence="5" type="ORF">J1784_18995</name>
</gene>
<feature type="domain" description="Fimbrial-type adhesion" evidence="4">
    <location>
        <begin position="95"/>
        <end position="240"/>
    </location>
</feature>
<keyword evidence="6" id="KW-1185">Reference proteome</keyword>
<dbReference type="EMBL" id="JAFMOY010000131">
    <property type="protein sequence ID" value="MBU9847089.1"/>
    <property type="molecule type" value="Genomic_DNA"/>
</dbReference>
<evidence type="ECO:0000259" key="4">
    <source>
        <dbReference type="Pfam" id="PF00419"/>
    </source>
</evidence>